<comment type="caution">
    <text evidence="1">The sequence shown here is derived from an EMBL/GenBank/DDBJ whole genome shotgun (WGS) entry which is preliminary data.</text>
</comment>
<accession>A0A6S7HHI6</accession>
<keyword evidence="2" id="KW-1185">Reference proteome</keyword>
<protein>
    <submittedName>
        <fullName evidence="1">Uncharacterized protein</fullName>
    </submittedName>
</protein>
<dbReference type="PANTHER" id="PTHR24543">
    <property type="entry name" value="MULTICOPPER OXIDASE-RELATED"/>
    <property type="match status" value="1"/>
</dbReference>
<sequence>MENRQVLDSQISASSEHGDKHRAANARLNFQRPDGGWETDGWRSLGWVPKTRNGSWLQIDFRVEAVIIGVLTQARGDVPQWITSYTLSYGNDAHDFYPYFENGTEKIYSANYDNITIVNQSISPVIIARYIRIHPKSWHGSVGLRVDFSGCLKDL</sequence>
<reference evidence="1" key="1">
    <citation type="submission" date="2020-04" db="EMBL/GenBank/DDBJ databases">
        <authorList>
            <person name="Alioto T."/>
            <person name="Alioto T."/>
            <person name="Gomez Garrido J."/>
        </authorList>
    </citation>
    <scope>NUCLEOTIDE SEQUENCE</scope>
    <source>
        <strain evidence="1">A484AB</strain>
    </source>
</reference>
<dbReference type="AlphaFoldDB" id="A0A6S7HHI6"/>
<name>A0A6S7HHI6_PARCT</name>
<dbReference type="OrthoDB" id="6262482at2759"/>
<organism evidence="1 2">
    <name type="scientific">Paramuricea clavata</name>
    <name type="common">Red gorgonian</name>
    <name type="synonym">Violescent sea-whip</name>
    <dbReference type="NCBI Taxonomy" id="317549"/>
    <lineage>
        <taxon>Eukaryota</taxon>
        <taxon>Metazoa</taxon>
        <taxon>Cnidaria</taxon>
        <taxon>Anthozoa</taxon>
        <taxon>Octocorallia</taxon>
        <taxon>Malacalcyonacea</taxon>
        <taxon>Plexauridae</taxon>
        <taxon>Paramuricea</taxon>
    </lineage>
</organism>
<proteinExistence type="predicted"/>
<dbReference type="CDD" id="cd00057">
    <property type="entry name" value="FA58C"/>
    <property type="match status" value="1"/>
</dbReference>
<dbReference type="FunFam" id="2.60.120.260:FF:000016">
    <property type="entry name" value="Contactin-associated protein-like 4 isoform 1"/>
    <property type="match status" value="1"/>
</dbReference>
<gene>
    <name evidence="1" type="ORF">PACLA_8A030301</name>
</gene>
<dbReference type="Proteomes" id="UP001152795">
    <property type="component" value="Unassembled WGS sequence"/>
</dbReference>
<dbReference type="PROSITE" id="PS50022">
    <property type="entry name" value="FA58C_3"/>
    <property type="match status" value="1"/>
</dbReference>
<evidence type="ECO:0000313" key="1">
    <source>
        <dbReference type="EMBL" id="CAB3994991.1"/>
    </source>
</evidence>
<dbReference type="EMBL" id="CACRXK020002578">
    <property type="protein sequence ID" value="CAB3994991.1"/>
    <property type="molecule type" value="Genomic_DNA"/>
</dbReference>
<evidence type="ECO:0000313" key="2">
    <source>
        <dbReference type="Proteomes" id="UP001152795"/>
    </source>
</evidence>
<dbReference type="InterPro" id="IPR008979">
    <property type="entry name" value="Galactose-bd-like_sf"/>
</dbReference>
<dbReference type="InterPro" id="IPR000421">
    <property type="entry name" value="FA58C"/>
</dbReference>
<dbReference type="SUPFAM" id="SSF49785">
    <property type="entry name" value="Galactose-binding domain-like"/>
    <property type="match status" value="1"/>
</dbReference>
<dbReference type="SMART" id="SM00231">
    <property type="entry name" value="FA58C"/>
    <property type="match status" value="1"/>
</dbReference>
<dbReference type="Gene3D" id="2.60.120.260">
    <property type="entry name" value="Galactose-binding domain-like"/>
    <property type="match status" value="1"/>
</dbReference>
<dbReference type="Pfam" id="PF00754">
    <property type="entry name" value="F5_F8_type_C"/>
    <property type="match status" value="1"/>
</dbReference>